<dbReference type="AlphaFoldDB" id="A0A6S6SGD2"/>
<feature type="transmembrane region" description="Helical" evidence="1">
    <location>
        <begin position="7"/>
        <end position="25"/>
    </location>
</feature>
<name>A0A6S6SGD2_9BACT</name>
<sequence length="197" mass="22779">MKTFLNGLSLIIPTALVFYIFLWILEKTEIFFKDFLLYFLPQSYYVPGLGLLAGFTFVYMIGLLLRFWIVQKFRNLIEKLIDEMPIISSIYGGIKDFFTFFSNMKEKGDKITVLVDIPSMEAKVLGLITLEDFSNFDNLNMEDNVLVYIQMSYQIGGYSLFIPKKNLTPVDMNIEDSIRFIMTAGVSSNKKEREDGN</sequence>
<dbReference type="PANTHER" id="PTHR31876">
    <property type="entry name" value="COV-LIKE PROTEIN 1"/>
    <property type="match status" value="1"/>
</dbReference>
<evidence type="ECO:0000256" key="1">
    <source>
        <dbReference type="SAM" id="Phobius"/>
    </source>
</evidence>
<dbReference type="InterPro" id="IPR007462">
    <property type="entry name" value="COV1-like"/>
</dbReference>
<keyword evidence="1" id="KW-0812">Transmembrane</keyword>
<keyword evidence="1" id="KW-1133">Transmembrane helix</keyword>
<dbReference type="PANTHER" id="PTHR31876:SF26">
    <property type="entry name" value="PROTEIN LIKE COV 2"/>
    <property type="match status" value="1"/>
</dbReference>
<feature type="transmembrane region" description="Helical" evidence="1">
    <location>
        <begin position="45"/>
        <end position="69"/>
    </location>
</feature>
<organism evidence="2">
    <name type="scientific">uncultured Sulfurovum sp</name>
    <dbReference type="NCBI Taxonomy" id="269237"/>
    <lineage>
        <taxon>Bacteria</taxon>
        <taxon>Pseudomonadati</taxon>
        <taxon>Campylobacterota</taxon>
        <taxon>Epsilonproteobacteria</taxon>
        <taxon>Campylobacterales</taxon>
        <taxon>Sulfurovaceae</taxon>
        <taxon>Sulfurovum</taxon>
        <taxon>environmental samples</taxon>
    </lineage>
</organism>
<protein>
    <recommendedName>
        <fullName evidence="3">Transporter</fullName>
    </recommendedName>
</protein>
<accession>A0A6S6SGD2</accession>
<evidence type="ECO:0000313" key="2">
    <source>
        <dbReference type="EMBL" id="CAA6801918.1"/>
    </source>
</evidence>
<reference evidence="2" key="1">
    <citation type="submission" date="2020-01" db="EMBL/GenBank/DDBJ databases">
        <authorList>
            <person name="Meier V. D."/>
            <person name="Meier V D."/>
        </authorList>
    </citation>
    <scope>NUCLEOTIDE SEQUENCE</scope>
    <source>
        <strain evidence="2">HLG_WM_MAG_05</strain>
    </source>
</reference>
<proteinExistence type="predicted"/>
<dbReference type="Pfam" id="PF04367">
    <property type="entry name" value="DUF502"/>
    <property type="match status" value="1"/>
</dbReference>
<gene>
    <name evidence="2" type="ORF">HELGO_WM28864</name>
</gene>
<evidence type="ECO:0008006" key="3">
    <source>
        <dbReference type="Google" id="ProtNLM"/>
    </source>
</evidence>
<keyword evidence="1" id="KW-0472">Membrane</keyword>
<dbReference type="EMBL" id="CACVAU010000005">
    <property type="protein sequence ID" value="CAA6801918.1"/>
    <property type="molecule type" value="Genomic_DNA"/>
</dbReference>